<dbReference type="Proteomes" id="UP001303889">
    <property type="component" value="Unassembled WGS sequence"/>
</dbReference>
<feature type="region of interest" description="Disordered" evidence="1">
    <location>
        <begin position="504"/>
        <end position="542"/>
    </location>
</feature>
<feature type="region of interest" description="Disordered" evidence="1">
    <location>
        <begin position="702"/>
        <end position="721"/>
    </location>
</feature>
<feature type="compositionally biased region" description="Basic and acidic residues" evidence="1">
    <location>
        <begin position="175"/>
        <end position="186"/>
    </location>
</feature>
<feature type="compositionally biased region" description="Basic residues" evidence="1">
    <location>
        <begin position="457"/>
        <end position="466"/>
    </location>
</feature>
<feature type="compositionally biased region" description="Basic and acidic residues" evidence="1">
    <location>
        <begin position="292"/>
        <end position="323"/>
    </location>
</feature>
<feature type="compositionally biased region" description="Basic and acidic residues" evidence="1">
    <location>
        <begin position="533"/>
        <end position="542"/>
    </location>
</feature>
<organism evidence="2 3">
    <name type="scientific">Staphylotrichum tortipilum</name>
    <dbReference type="NCBI Taxonomy" id="2831512"/>
    <lineage>
        <taxon>Eukaryota</taxon>
        <taxon>Fungi</taxon>
        <taxon>Dikarya</taxon>
        <taxon>Ascomycota</taxon>
        <taxon>Pezizomycotina</taxon>
        <taxon>Sordariomycetes</taxon>
        <taxon>Sordariomycetidae</taxon>
        <taxon>Sordariales</taxon>
        <taxon>Chaetomiaceae</taxon>
        <taxon>Staphylotrichum</taxon>
    </lineage>
</organism>
<evidence type="ECO:0000256" key="1">
    <source>
        <dbReference type="SAM" id="MobiDB-lite"/>
    </source>
</evidence>
<feature type="region of interest" description="Disordered" evidence="1">
    <location>
        <begin position="22"/>
        <end position="120"/>
    </location>
</feature>
<proteinExistence type="predicted"/>
<evidence type="ECO:0000313" key="3">
    <source>
        <dbReference type="Proteomes" id="UP001303889"/>
    </source>
</evidence>
<dbReference type="InterPro" id="IPR018853">
    <property type="entry name" value="DUF2457"/>
</dbReference>
<feature type="compositionally biased region" description="Basic residues" evidence="1">
    <location>
        <begin position="562"/>
        <end position="597"/>
    </location>
</feature>
<feature type="compositionally biased region" description="Low complexity" evidence="1">
    <location>
        <begin position="202"/>
        <end position="212"/>
    </location>
</feature>
<comment type="caution">
    <text evidence="2">The sequence shown here is derived from an EMBL/GenBank/DDBJ whole genome shotgun (WGS) entry which is preliminary data.</text>
</comment>
<accession>A0AAN6MIS0</accession>
<name>A0AAN6MIS0_9PEZI</name>
<feature type="compositionally biased region" description="Polar residues" evidence="1">
    <location>
        <begin position="93"/>
        <end position="117"/>
    </location>
</feature>
<protein>
    <submittedName>
        <fullName evidence="2">Uncharacterized protein</fullName>
    </submittedName>
</protein>
<feature type="region of interest" description="Disordered" evidence="1">
    <location>
        <begin position="437"/>
        <end position="490"/>
    </location>
</feature>
<feature type="region of interest" description="Disordered" evidence="1">
    <location>
        <begin position="164"/>
        <end position="416"/>
    </location>
</feature>
<feature type="compositionally biased region" description="Acidic residues" evidence="1">
    <location>
        <begin position="324"/>
        <end position="384"/>
    </location>
</feature>
<feature type="region of interest" description="Disordered" evidence="1">
    <location>
        <begin position="556"/>
        <end position="630"/>
    </location>
</feature>
<feature type="compositionally biased region" description="Acidic residues" evidence="1">
    <location>
        <begin position="27"/>
        <end position="38"/>
    </location>
</feature>
<feature type="compositionally biased region" description="Polar residues" evidence="1">
    <location>
        <begin position="230"/>
        <end position="241"/>
    </location>
</feature>
<keyword evidence="3" id="KW-1185">Reference proteome</keyword>
<evidence type="ECO:0000313" key="2">
    <source>
        <dbReference type="EMBL" id="KAK3901329.1"/>
    </source>
</evidence>
<reference evidence="2" key="1">
    <citation type="journal article" date="2023" name="Mol. Phylogenet. Evol.">
        <title>Genome-scale phylogeny and comparative genomics of the fungal order Sordariales.</title>
        <authorList>
            <person name="Hensen N."/>
            <person name="Bonometti L."/>
            <person name="Westerberg I."/>
            <person name="Brannstrom I.O."/>
            <person name="Guillou S."/>
            <person name="Cros-Aarteil S."/>
            <person name="Calhoun S."/>
            <person name="Haridas S."/>
            <person name="Kuo A."/>
            <person name="Mondo S."/>
            <person name="Pangilinan J."/>
            <person name="Riley R."/>
            <person name="LaButti K."/>
            <person name="Andreopoulos B."/>
            <person name="Lipzen A."/>
            <person name="Chen C."/>
            <person name="Yan M."/>
            <person name="Daum C."/>
            <person name="Ng V."/>
            <person name="Clum A."/>
            <person name="Steindorff A."/>
            <person name="Ohm R.A."/>
            <person name="Martin F."/>
            <person name="Silar P."/>
            <person name="Natvig D.O."/>
            <person name="Lalanne C."/>
            <person name="Gautier V."/>
            <person name="Ament-Velasquez S.L."/>
            <person name="Kruys A."/>
            <person name="Hutchinson M.I."/>
            <person name="Powell A.J."/>
            <person name="Barry K."/>
            <person name="Miller A.N."/>
            <person name="Grigoriev I.V."/>
            <person name="Debuchy R."/>
            <person name="Gladieux P."/>
            <person name="Hiltunen Thoren M."/>
            <person name="Johannesson H."/>
        </authorList>
    </citation>
    <scope>NUCLEOTIDE SEQUENCE</scope>
    <source>
        <strain evidence="2">CBS 103.79</strain>
    </source>
</reference>
<dbReference type="EMBL" id="MU855588">
    <property type="protein sequence ID" value="KAK3901329.1"/>
    <property type="molecule type" value="Genomic_DNA"/>
</dbReference>
<feature type="compositionally biased region" description="Low complexity" evidence="1">
    <location>
        <begin position="603"/>
        <end position="620"/>
    </location>
</feature>
<sequence length="740" mass="82045">MDGRTPRDHATSNLLAWTATHLANVEPSEDDAGADADEPPDRLEPLAAHFHRTPIRRGSEHQESLLTRALHSQSDEDTNESVSLRRPYRRRSITSNTSFASTCETGMTTPARTSSPSPRLPSIGFISLAAAKTAEAQRNTEPVVQTLEKKRCISFACAARPRPVENATAPPAPKPSREEVKTEAPPKKTCIKFACQSPPPRATVVQQQQQAEVRPRTPVARGTPGGPKVSPNSDKPRSSSAVRGFRSPTSRKAPGSPVANRNKKWLTADSGDLQSECARFHEFASDEPQEDDWIRRDHSSMKPKLTIDDTLEKENAIRKLGKEAEEEAELEEAEIDEEEDEEVDEADLIGDDDDEDDGDDDQDGEDGEDSDQADEDEEGVDDDAATEHAWDSEASDGYKTDNEIGFAESDDDDDDLILWTTRIGQYRSLSGAVAMARRLSQGEHSDSSIPSDQNTNRNRKKKRSKTRPVTFRSATPELPDSTDFVCGTLDEDKPLEEAYISCVEARRRDRRQPIPQDIDPSFPTSEPEDEGEELHRKGCGESEDHLWLHGELEDLHHERDRKAHKRKGTGASPRRCRSPPPKRRPSPAPKARGRSPRKPGAQRSPRLRSPAPPRMSSRSPLGSPGQDGEEDLAFKSLAFGLGITQTKSLPRVAGMFPHLKARKAKAGAVSTETHVRGAIDIVKGLEQKRQRRKEKFYQKYFNRARKEKAQTKRPPPGQGAERMRELVAGKAGQGNYVLSV</sequence>
<dbReference type="Pfam" id="PF10446">
    <property type="entry name" value="DUF2457"/>
    <property type="match status" value="1"/>
</dbReference>
<gene>
    <name evidence="2" type="ORF">C8A05DRAFT_16476</name>
</gene>
<feature type="compositionally biased region" description="Basic and acidic residues" evidence="1">
    <location>
        <begin position="385"/>
        <end position="402"/>
    </location>
</feature>
<reference evidence="2" key="2">
    <citation type="submission" date="2023-05" db="EMBL/GenBank/DDBJ databases">
        <authorList>
            <consortium name="Lawrence Berkeley National Laboratory"/>
            <person name="Steindorff A."/>
            <person name="Hensen N."/>
            <person name="Bonometti L."/>
            <person name="Westerberg I."/>
            <person name="Brannstrom I.O."/>
            <person name="Guillou S."/>
            <person name="Cros-Aarteil S."/>
            <person name="Calhoun S."/>
            <person name="Haridas S."/>
            <person name="Kuo A."/>
            <person name="Mondo S."/>
            <person name="Pangilinan J."/>
            <person name="Riley R."/>
            <person name="Labutti K."/>
            <person name="Andreopoulos B."/>
            <person name="Lipzen A."/>
            <person name="Chen C."/>
            <person name="Yanf M."/>
            <person name="Daum C."/>
            <person name="Ng V."/>
            <person name="Clum A."/>
            <person name="Ohm R."/>
            <person name="Martin F."/>
            <person name="Silar P."/>
            <person name="Natvig D."/>
            <person name="Lalanne C."/>
            <person name="Gautier V."/>
            <person name="Ament-Velasquez S.L."/>
            <person name="Kruys A."/>
            <person name="Hutchinson M.I."/>
            <person name="Powell A.J."/>
            <person name="Barry K."/>
            <person name="Miller A.N."/>
            <person name="Grigoriev I.V."/>
            <person name="Debuchy R."/>
            <person name="Gladieux P."/>
            <person name="Thoren M.H."/>
            <person name="Johannesson H."/>
        </authorList>
    </citation>
    <scope>NUCLEOTIDE SEQUENCE</scope>
    <source>
        <strain evidence="2">CBS 103.79</strain>
    </source>
</reference>
<dbReference type="AlphaFoldDB" id="A0AAN6MIS0"/>